<evidence type="ECO:0000313" key="2">
    <source>
        <dbReference type="Proteomes" id="UP000503096"/>
    </source>
</evidence>
<dbReference type="Proteomes" id="UP000503096">
    <property type="component" value="Chromosome"/>
</dbReference>
<name>A0A6M4HDW9_9PROT</name>
<reference evidence="1 2" key="1">
    <citation type="submission" date="2020-04" db="EMBL/GenBank/DDBJ databases">
        <title>Usitatibacter rugosus gen. nov., sp. nov. and Usitatibacter palustris sp. nov., novel members of Usitatibacteraceae fam. nov. within the order Nitrosomonadales isolated from soil.</title>
        <authorList>
            <person name="Huber K.J."/>
            <person name="Neumann-Schaal M."/>
            <person name="Geppert A."/>
            <person name="Luckner M."/>
            <person name="Wanner G."/>
            <person name="Overmann J."/>
        </authorList>
    </citation>
    <scope>NUCLEOTIDE SEQUENCE [LARGE SCALE GENOMIC DNA]</scope>
    <source>
        <strain evidence="1 2">Swamp67</strain>
    </source>
</reference>
<keyword evidence="2" id="KW-1185">Reference proteome</keyword>
<accession>A0A6M4HDW9</accession>
<proteinExistence type="predicted"/>
<dbReference type="RefSeq" id="WP_171165044.1">
    <property type="nucleotide sequence ID" value="NZ_CP053073.1"/>
</dbReference>
<gene>
    <name evidence="1" type="ORF">DSM104440_03539</name>
</gene>
<dbReference type="AlphaFoldDB" id="A0A6M4HDW9"/>
<sequence length="146" mass="15903">MIASNIAVVAAIFLMGQAVGLSPSESRELFLRDFERALASRDSKALIALSDAGSWSAAGYPSLSDLPLQLPTGPVSRVRDLSDDAVLYEDARGRPWRLTITQGNEGKRLAVIRSAPCPRPDRRQGNATVEEAVNSWTVLECWPLPR</sequence>
<organism evidence="1 2">
    <name type="scientific">Usitatibacter palustris</name>
    <dbReference type="NCBI Taxonomy" id="2732487"/>
    <lineage>
        <taxon>Bacteria</taxon>
        <taxon>Pseudomonadati</taxon>
        <taxon>Pseudomonadota</taxon>
        <taxon>Betaproteobacteria</taxon>
        <taxon>Nitrosomonadales</taxon>
        <taxon>Usitatibacteraceae</taxon>
        <taxon>Usitatibacter</taxon>
    </lineage>
</organism>
<dbReference type="EMBL" id="CP053073">
    <property type="protein sequence ID" value="QJR16703.1"/>
    <property type="molecule type" value="Genomic_DNA"/>
</dbReference>
<dbReference type="KEGG" id="upl:DSM104440_03539"/>
<protein>
    <submittedName>
        <fullName evidence="1">Uncharacterized protein</fullName>
    </submittedName>
</protein>
<dbReference type="InParanoid" id="A0A6M4HDW9"/>
<evidence type="ECO:0000313" key="1">
    <source>
        <dbReference type="EMBL" id="QJR16703.1"/>
    </source>
</evidence>